<gene>
    <name evidence="1" type="ORF">H0A76_01825</name>
</gene>
<evidence type="ECO:0000313" key="2">
    <source>
        <dbReference type="Proteomes" id="UP000568751"/>
    </source>
</evidence>
<comment type="caution">
    <text evidence="1">The sequence shown here is derived from an EMBL/GenBank/DDBJ whole genome shotgun (WGS) entry which is preliminary data.</text>
</comment>
<organism evidence="1 2">
    <name type="scientific">Candidatus Thiodubiliella endoseptemdiera</name>
    <dbReference type="NCBI Taxonomy" id="2738886"/>
    <lineage>
        <taxon>Bacteria</taxon>
        <taxon>Pseudomonadati</taxon>
        <taxon>Pseudomonadota</taxon>
        <taxon>Gammaproteobacteria</taxon>
        <taxon>Candidatus Pseudothioglobaceae</taxon>
        <taxon>Candidatus Thiodubiliella</taxon>
    </lineage>
</organism>
<sequence length="207" mass="24889">MFDNIFTEVDYTNVQWKREIEVGQFGTSEKTEIAKKRDTYRTLKNVMIRNNDQQEALVFYTQEMKEHRKITLKNNGLLSINRIILAFNYWTNEFGLNWWKPVRGLIILSIVFYGLLLCSFASDYNSEYLKNFFEFLNPTHKTEFIAGECWGFWSYAIDFFSELLRVYSFTKLFKPLENTAENYEGVYVQQQVHLRMSFIGWRYLRKS</sequence>
<proteinExistence type="predicted"/>
<reference evidence="1 2" key="1">
    <citation type="submission" date="2020-05" db="EMBL/GenBank/DDBJ databases">
        <title>Horizontal transmission and recombination maintain forever young bacterial symbiont genomes.</title>
        <authorList>
            <person name="Russell S.L."/>
            <person name="Pepper-Tunick E."/>
            <person name="Svedberg J."/>
            <person name="Byrne A."/>
            <person name="Ruelas Castillo J."/>
            <person name="Vollmers C."/>
            <person name="Beinart R.A."/>
            <person name="Corbett-Detig R."/>
        </authorList>
    </citation>
    <scope>NUCLEOTIDE SEQUENCE [LARGE SCALE GENOMIC DNA]</scope>
    <source>
        <strain evidence="1">455</strain>
    </source>
</reference>
<accession>A0A853F2A4</accession>
<dbReference type="EMBL" id="JACCHT010000001">
    <property type="protein sequence ID" value="NYT26749.1"/>
    <property type="molecule type" value="Genomic_DNA"/>
</dbReference>
<dbReference type="AlphaFoldDB" id="A0A853F2A4"/>
<name>A0A853F2A4_9GAMM</name>
<protein>
    <submittedName>
        <fullName evidence="1">Uncharacterized protein</fullName>
    </submittedName>
</protein>
<dbReference type="Proteomes" id="UP000568751">
    <property type="component" value="Unassembled WGS sequence"/>
</dbReference>
<evidence type="ECO:0000313" key="1">
    <source>
        <dbReference type="EMBL" id="NYT26749.1"/>
    </source>
</evidence>